<dbReference type="EMBL" id="BQNB010010989">
    <property type="protein sequence ID" value="GJS84630.1"/>
    <property type="molecule type" value="Genomic_DNA"/>
</dbReference>
<dbReference type="Proteomes" id="UP001151760">
    <property type="component" value="Unassembled WGS sequence"/>
</dbReference>
<dbReference type="Pfam" id="PF03732">
    <property type="entry name" value="Retrotrans_gag"/>
    <property type="match status" value="1"/>
</dbReference>
<protein>
    <recommendedName>
        <fullName evidence="1">Retrotransposon gag domain-containing protein</fullName>
    </recommendedName>
</protein>
<reference evidence="2" key="1">
    <citation type="journal article" date="2022" name="Int. J. Mol. Sci.">
        <title>Draft Genome of Tanacetum Coccineum: Genomic Comparison of Closely Related Tanacetum-Family Plants.</title>
        <authorList>
            <person name="Yamashiro T."/>
            <person name="Shiraishi A."/>
            <person name="Nakayama K."/>
            <person name="Satake H."/>
        </authorList>
    </citation>
    <scope>NUCLEOTIDE SEQUENCE</scope>
</reference>
<evidence type="ECO:0000259" key="1">
    <source>
        <dbReference type="Pfam" id="PF03732"/>
    </source>
</evidence>
<dbReference type="PANTHER" id="PTHR33223:SF6">
    <property type="entry name" value="CCHC-TYPE DOMAIN-CONTAINING PROTEIN"/>
    <property type="match status" value="1"/>
</dbReference>
<accession>A0ABQ4Z3H9</accession>
<dbReference type="InterPro" id="IPR005162">
    <property type="entry name" value="Retrotrans_gag_dom"/>
</dbReference>
<dbReference type="PANTHER" id="PTHR33223">
    <property type="entry name" value="CCHC-TYPE DOMAIN-CONTAINING PROTEIN"/>
    <property type="match status" value="1"/>
</dbReference>
<evidence type="ECO:0000313" key="2">
    <source>
        <dbReference type="EMBL" id="GJS84630.1"/>
    </source>
</evidence>
<name>A0ABQ4Z3H9_9ASTR</name>
<comment type="caution">
    <text evidence="2">The sequence shown here is derived from an EMBL/GenBank/DDBJ whole genome shotgun (WGS) entry which is preliminary data.</text>
</comment>
<reference evidence="2" key="2">
    <citation type="submission" date="2022-01" db="EMBL/GenBank/DDBJ databases">
        <authorList>
            <person name="Yamashiro T."/>
            <person name="Shiraishi A."/>
            <person name="Satake H."/>
            <person name="Nakayama K."/>
        </authorList>
    </citation>
    <scope>NUCLEOTIDE SEQUENCE</scope>
</reference>
<proteinExistence type="predicted"/>
<sequence>MGEPTIEEYMTKTREDYGSGIARPKFDEKARVLEIADLFTIPDVTQDQLMLRIFPISLTGATSRWIRIKPAGSITTWEIFKGKFLRKYCPPARTTKKMEEINNFQQESDETLSQA</sequence>
<organism evidence="2 3">
    <name type="scientific">Tanacetum coccineum</name>
    <dbReference type="NCBI Taxonomy" id="301880"/>
    <lineage>
        <taxon>Eukaryota</taxon>
        <taxon>Viridiplantae</taxon>
        <taxon>Streptophyta</taxon>
        <taxon>Embryophyta</taxon>
        <taxon>Tracheophyta</taxon>
        <taxon>Spermatophyta</taxon>
        <taxon>Magnoliopsida</taxon>
        <taxon>eudicotyledons</taxon>
        <taxon>Gunneridae</taxon>
        <taxon>Pentapetalae</taxon>
        <taxon>asterids</taxon>
        <taxon>campanulids</taxon>
        <taxon>Asterales</taxon>
        <taxon>Asteraceae</taxon>
        <taxon>Asteroideae</taxon>
        <taxon>Anthemideae</taxon>
        <taxon>Anthemidinae</taxon>
        <taxon>Tanacetum</taxon>
    </lineage>
</organism>
<evidence type="ECO:0000313" key="3">
    <source>
        <dbReference type="Proteomes" id="UP001151760"/>
    </source>
</evidence>
<feature type="domain" description="Retrotransposon gag" evidence="1">
    <location>
        <begin position="52"/>
        <end position="114"/>
    </location>
</feature>
<keyword evidence="3" id="KW-1185">Reference proteome</keyword>
<gene>
    <name evidence="2" type="ORF">Tco_0751171</name>
</gene>